<gene>
    <name evidence="1" type="ORF">FAD_0553</name>
</gene>
<dbReference type="AlphaFoldDB" id="A0A1V0N2Z0"/>
<protein>
    <submittedName>
        <fullName evidence="1">Uncharacterized protein</fullName>
    </submittedName>
</protein>
<evidence type="ECO:0000313" key="2">
    <source>
        <dbReference type="Proteomes" id="UP000192050"/>
    </source>
</evidence>
<accession>A0A1V0N2Z0</accession>
<proteinExistence type="predicted"/>
<dbReference type="STRING" id="74969.FAD_0553"/>
<keyword evidence="2" id="KW-1185">Reference proteome</keyword>
<dbReference type="Proteomes" id="UP000192050">
    <property type="component" value="Chromosome"/>
</dbReference>
<organism evidence="1 2">
    <name type="scientific">Ferroplasma acidiphilum</name>
    <dbReference type="NCBI Taxonomy" id="74969"/>
    <lineage>
        <taxon>Archaea</taxon>
        <taxon>Methanobacteriati</taxon>
        <taxon>Thermoplasmatota</taxon>
        <taxon>Thermoplasmata</taxon>
        <taxon>Thermoplasmatales</taxon>
        <taxon>Ferroplasmaceae</taxon>
        <taxon>Ferroplasma</taxon>
    </lineage>
</organism>
<reference evidence="1 2" key="1">
    <citation type="submission" date="2011-10" db="EMBL/GenBank/DDBJ databases">
        <title>Metabolic and evolutionary patterns in the extreme acidophile Ferroplasma acidiphilum.</title>
        <authorList>
            <person name="Golyshina O.V."/>
            <person name="Kozyavkin S.A."/>
            <person name="Tatusov R.L."/>
            <person name="Slesarev A.I."/>
            <person name="Golyshin P.N."/>
        </authorList>
    </citation>
    <scope>NUCLEOTIDE SEQUENCE [LARGE SCALE GENOMIC DNA]</scope>
    <source>
        <strain evidence="2">Y</strain>
    </source>
</reference>
<dbReference type="EMBL" id="CP015363">
    <property type="protein sequence ID" value="ARD84465.1"/>
    <property type="molecule type" value="Genomic_DNA"/>
</dbReference>
<sequence length="53" mass="6461">MRIFIFILIFNYPDLCGYYYTSYIDLKTKPLNYWGDTQTQIINNRIRILTGYL</sequence>
<name>A0A1V0N2Z0_9ARCH</name>
<evidence type="ECO:0000313" key="1">
    <source>
        <dbReference type="EMBL" id="ARD84465.1"/>
    </source>
</evidence>
<dbReference type="KEGG" id="fai:FAD_0553"/>